<evidence type="ECO:0000313" key="5">
    <source>
        <dbReference type="EMBL" id="PTU49224.1"/>
    </source>
</evidence>
<dbReference type="EMBL" id="QANO01000193">
    <property type="protein sequence ID" value="PTU49224.1"/>
    <property type="molecule type" value="Genomic_DNA"/>
</dbReference>
<dbReference type="InterPro" id="IPR003708">
    <property type="entry name" value="SecB"/>
</dbReference>
<sequence length="103" mass="11447">MQALFGARVEFADDHFNVLFKAAVYIEEGKCIDLEYQSRFDVDGPVDEEFKAGNFAFVNAPAIAYPFLRAFISNLTLNAGYSPVMLPSINFVAMKEKIKAASL</sequence>
<name>A0A2R7UDL5_PSEDL</name>
<organism evidence="5 6">
    <name type="scientific">Pseudomonas plecoglossicida</name>
    <dbReference type="NCBI Taxonomy" id="70775"/>
    <lineage>
        <taxon>Bacteria</taxon>
        <taxon>Pseudomonadati</taxon>
        <taxon>Pseudomonadota</taxon>
        <taxon>Gammaproteobacteria</taxon>
        <taxon>Pseudomonadales</taxon>
        <taxon>Pseudomonadaceae</taxon>
        <taxon>Pseudomonas</taxon>
    </lineage>
</organism>
<keyword evidence="3" id="KW-0653">Protein transport</keyword>
<dbReference type="GO" id="GO:0051262">
    <property type="term" value="P:protein tetramerization"/>
    <property type="evidence" value="ECO:0007669"/>
    <property type="project" value="InterPro"/>
</dbReference>
<evidence type="ECO:0000256" key="2">
    <source>
        <dbReference type="ARBA" id="ARBA00022448"/>
    </source>
</evidence>
<comment type="similarity">
    <text evidence="1">Belongs to the SecB family.</text>
</comment>
<evidence type="ECO:0000256" key="1">
    <source>
        <dbReference type="ARBA" id="ARBA00009990"/>
    </source>
</evidence>
<reference evidence="5 6" key="1">
    <citation type="submission" date="2018-04" db="EMBL/GenBank/DDBJ databases">
        <authorList>
            <person name="Go L.Y."/>
            <person name="Mitchell J.A."/>
        </authorList>
    </citation>
    <scope>NUCLEOTIDE SEQUENCE [LARGE SCALE GENOMIC DNA]</scope>
    <source>
        <strain evidence="5 6">KCJK7865</strain>
    </source>
</reference>
<dbReference type="InterPro" id="IPR035958">
    <property type="entry name" value="SecB-like_sf"/>
</dbReference>
<dbReference type="Gene3D" id="3.10.420.10">
    <property type="entry name" value="SecB-like"/>
    <property type="match status" value="1"/>
</dbReference>
<dbReference type="Proteomes" id="UP000244874">
    <property type="component" value="Unassembled WGS sequence"/>
</dbReference>
<dbReference type="Pfam" id="PF02556">
    <property type="entry name" value="SecB"/>
    <property type="match status" value="1"/>
</dbReference>
<proteinExistence type="inferred from homology"/>
<comment type="caution">
    <text evidence="5">The sequence shown here is derived from an EMBL/GenBank/DDBJ whole genome shotgun (WGS) entry which is preliminary data.</text>
</comment>
<keyword evidence="4" id="KW-0811">Translocation</keyword>
<dbReference type="GO" id="GO:0051082">
    <property type="term" value="F:unfolded protein binding"/>
    <property type="evidence" value="ECO:0007669"/>
    <property type="project" value="InterPro"/>
</dbReference>
<protein>
    <recommendedName>
        <fullName evidence="7">Preprotein translocase subunit SecB</fullName>
    </recommendedName>
</protein>
<evidence type="ECO:0008006" key="7">
    <source>
        <dbReference type="Google" id="ProtNLM"/>
    </source>
</evidence>
<keyword evidence="2" id="KW-0813">Transport</keyword>
<accession>A0A2R7UDL5</accession>
<evidence type="ECO:0000256" key="4">
    <source>
        <dbReference type="ARBA" id="ARBA00023010"/>
    </source>
</evidence>
<evidence type="ECO:0000256" key="3">
    <source>
        <dbReference type="ARBA" id="ARBA00022927"/>
    </source>
</evidence>
<dbReference type="GO" id="GO:0015031">
    <property type="term" value="P:protein transport"/>
    <property type="evidence" value="ECO:0007669"/>
    <property type="project" value="UniProtKB-KW"/>
</dbReference>
<evidence type="ECO:0000313" key="6">
    <source>
        <dbReference type="Proteomes" id="UP000244874"/>
    </source>
</evidence>
<dbReference type="SUPFAM" id="SSF54611">
    <property type="entry name" value="SecB-like"/>
    <property type="match status" value="1"/>
</dbReference>
<gene>
    <name evidence="5" type="ORF">DBB42_26595</name>
</gene>
<dbReference type="AlphaFoldDB" id="A0A2R7UDL5"/>